<keyword evidence="3" id="KW-1185">Reference proteome</keyword>
<dbReference type="CDD" id="cd02440">
    <property type="entry name" value="AdoMet_MTases"/>
    <property type="match status" value="1"/>
</dbReference>
<evidence type="ECO:0000313" key="2">
    <source>
        <dbReference type="EMBL" id="TWT93718.1"/>
    </source>
</evidence>
<keyword evidence="2" id="KW-0808">Transferase</keyword>
<reference evidence="2 3" key="1">
    <citation type="submission" date="2019-02" db="EMBL/GenBank/DDBJ databases">
        <title>Deep-cultivation of Planctomycetes and their phenomic and genomic characterization uncovers novel biology.</title>
        <authorList>
            <person name="Wiegand S."/>
            <person name="Jogler M."/>
            <person name="Boedeker C."/>
            <person name="Pinto D."/>
            <person name="Vollmers J."/>
            <person name="Rivas-Marin E."/>
            <person name="Kohn T."/>
            <person name="Peeters S.H."/>
            <person name="Heuer A."/>
            <person name="Rast P."/>
            <person name="Oberbeckmann S."/>
            <person name="Bunk B."/>
            <person name="Jeske O."/>
            <person name="Meyerdierks A."/>
            <person name="Storesund J.E."/>
            <person name="Kallscheuer N."/>
            <person name="Luecker S."/>
            <person name="Lage O.M."/>
            <person name="Pohl T."/>
            <person name="Merkel B.J."/>
            <person name="Hornburger P."/>
            <person name="Mueller R.-W."/>
            <person name="Bruemmer F."/>
            <person name="Labrenz M."/>
            <person name="Spormann A.M."/>
            <person name="Op Den Camp H."/>
            <person name="Overmann J."/>
            <person name="Amann R."/>
            <person name="Jetten M.S.M."/>
            <person name="Mascher T."/>
            <person name="Medema M.H."/>
            <person name="Devos D.P."/>
            <person name="Kaster A.-K."/>
            <person name="Ovreas L."/>
            <person name="Rohde M."/>
            <person name="Galperin M.Y."/>
            <person name="Jogler C."/>
        </authorList>
    </citation>
    <scope>NUCLEOTIDE SEQUENCE [LARGE SCALE GENOMIC DNA]</scope>
    <source>
        <strain evidence="2 3">Pla100</strain>
    </source>
</reference>
<name>A0A5C6A388_9BACT</name>
<organism evidence="2 3">
    <name type="scientific">Neorhodopirellula pilleata</name>
    <dbReference type="NCBI Taxonomy" id="2714738"/>
    <lineage>
        <taxon>Bacteria</taxon>
        <taxon>Pseudomonadati</taxon>
        <taxon>Planctomycetota</taxon>
        <taxon>Planctomycetia</taxon>
        <taxon>Pirellulales</taxon>
        <taxon>Pirellulaceae</taxon>
        <taxon>Neorhodopirellula</taxon>
    </lineage>
</organism>
<feature type="domain" description="Methyltransferase type 11" evidence="1">
    <location>
        <begin position="47"/>
        <end position="136"/>
    </location>
</feature>
<gene>
    <name evidence="2" type="ORF">Pla100_42360</name>
</gene>
<dbReference type="PANTHER" id="PTHR43861">
    <property type="entry name" value="TRANS-ACONITATE 2-METHYLTRANSFERASE-RELATED"/>
    <property type="match status" value="1"/>
</dbReference>
<keyword evidence="2" id="KW-0489">Methyltransferase</keyword>
<dbReference type="Gene3D" id="3.40.50.150">
    <property type="entry name" value="Vaccinia Virus protein VP39"/>
    <property type="match status" value="1"/>
</dbReference>
<dbReference type="GO" id="GO:0008757">
    <property type="term" value="F:S-adenosylmethionine-dependent methyltransferase activity"/>
    <property type="evidence" value="ECO:0007669"/>
    <property type="project" value="InterPro"/>
</dbReference>
<comment type="caution">
    <text evidence="2">The sequence shown here is derived from an EMBL/GenBank/DDBJ whole genome shotgun (WGS) entry which is preliminary data.</text>
</comment>
<dbReference type="EMBL" id="SJPM01000009">
    <property type="protein sequence ID" value="TWT93718.1"/>
    <property type="molecule type" value="Genomic_DNA"/>
</dbReference>
<dbReference type="RefSeq" id="WP_146579554.1">
    <property type="nucleotide sequence ID" value="NZ_SJPM01000009.1"/>
</dbReference>
<dbReference type="InterPro" id="IPR013216">
    <property type="entry name" value="Methyltransf_11"/>
</dbReference>
<sequence length="249" mass="28074">MLTLDPVDCDKLNPQNSIRSHAGAGFFCNLLAQEGWHDQYSKKVLVAGCGAGHEATAIQAELDAEVDAVDIEDYVGDELKETSPVRFDVGSVCDLPFADESFDAIFYHHVIEHVDDPVASLDELSRVLKPEGWLFIGTPNRHRLLSSIGAHQQSEWDATVFNKVKDNLRDWKDRLTGKFRNELGAHAGFSRSELDGMLAKHFDSRHWVTQDYLRFKYRDGRVAPVLPLVTRPEICWFAAPAIYVMCRNS</sequence>
<dbReference type="PANTHER" id="PTHR43861:SF1">
    <property type="entry name" value="TRANS-ACONITATE 2-METHYLTRANSFERASE"/>
    <property type="match status" value="1"/>
</dbReference>
<dbReference type="Pfam" id="PF08241">
    <property type="entry name" value="Methyltransf_11"/>
    <property type="match status" value="1"/>
</dbReference>
<dbReference type="EC" id="2.1.1.-" evidence="2"/>
<dbReference type="InterPro" id="IPR029063">
    <property type="entry name" value="SAM-dependent_MTases_sf"/>
</dbReference>
<evidence type="ECO:0000259" key="1">
    <source>
        <dbReference type="Pfam" id="PF08241"/>
    </source>
</evidence>
<accession>A0A5C6A388</accession>
<proteinExistence type="predicted"/>
<dbReference type="AlphaFoldDB" id="A0A5C6A388"/>
<dbReference type="Proteomes" id="UP000316213">
    <property type="component" value="Unassembled WGS sequence"/>
</dbReference>
<evidence type="ECO:0000313" key="3">
    <source>
        <dbReference type="Proteomes" id="UP000316213"/>
    </source>
</evidence>
<dbReference type="GO" id="GO:0032259">
    <property type="term" value="P:methylation"/>
    <property type="evidence" value="ECO:0007669"/>
    <property type="project" value="UniProtKB-KW"/>
</dbReference>
<dbReference type="OrthoDB" id="272052at2"/>
<protein>
    <submittedName>
        <fullName evidence="2">Putative S-adenosylmethionine-dependent methyltransferase</fullName>
        <ecNumber evidence="2">2.1.1.-</ecNumber>
    </submittedName>
</protein>
<dbReference type="SUPFAM" id="SSF53335">
    <property type="entry name" value="S-adenosyl-L-methionine-dependent methyltransferases"/>
    <property type="match status" value="1"/>
</dbReference>